<keyword evidence="2" id="KW-0732">Signal</keyword>
<dbReference type="AlphaFoldDB" id="A0A1X7D1R1"/>
<feature type="chain" id="PRO_5010872980" description="DUF4148 domain-containing protein" evidence="2">
    <location>
        <begin position="34"/>
        <end position="152"/>
    </location>
</feature>
<evidence type="ECO:0000313" key="4">
    <source>
        <dbReference type="Proteomes" id="UP000192911"/>
    </source>
</evidence>
<reference evidence="4" key="1">
    <citation type="submission" date="2017-04" db="EMBL/GenBank/DDBJ databases">
        <authorList>
            <person name="Varghese N."/>
            <person name="Submissions S."/>
        </authorList>
    </citation>
    <scope>NUCLEOTIDE SEQUENCE [LARGE SCALE GENOMIC DNA]</scope>
    <source>
        <strain evidence="4">Ballard 720</strain>
    </source>
</reference>
<dbReference type="RefSeq" id="WP_085224978.1">
    <property type="nucleotide sequence ID" value="NZ_BSQD01000002.1"/>
</dbReference>
<organism evidence="3 4">
    <name type="scientific">Trinickia caryophylli</name>
    <name type="common">Paraburkholderia caryophylli</name>
    <dbReference type="NCBI Taxonomy" id="28094"/>
    <lineage>
        <taxon>Bacteria</taxon>
        <taxon>Pseudomonadati</taxon>
        <taxon>Pseudomonadota</taxon>
        <taxon>Betaproteobacteria</taxon>
        <taxon>Burkholderiales</taxon>
        <taxon>Burkholderiaceae</taxon>
        <taxon>Trinickia</taxon>
    </lineage>
</organism>
<dbReference type="GeneID" id="95552406"/>
<dbReference type="OrthoDB" id="9035124at2"/>
<name>A0A1X7D1R1_TRICW</name>
<dbReference type="Proteomes" id="UP000192911">
    <property type="component" value="Unassembled WGS sequence"/>
</dbReference>
<dbReference type="EMBL" id="FXAH01000002">
    <property type="protein sequence ID" value="SMF07093.1"/>
    <property type="molecule type" value="Genomic_DNA"/>
</dbReference>
<evidence type="ECO:0000256" key="1">
    <source>
        <dbReference type="SAM" id="MobiDB-lite"/>
    </source>
</evidence>
<proteinExistence type="predicted"/>
<evidence type="ECO:0000313" key="3">
    <source>
        <dbReference type="EMBL" id="SMF07093.1"/>
    </source>
</evidence>
<evidence type="ECO:0008006" key="5">
    <source>
        <dbReference type="Google" id="ProtNLM"/>
    </source>
</evidence>
<feature type="compositionally biased region" description="Polar residues" evidence="1">
    <location>
        <begin position="96"/>
        <end position="112"/>
    </location>
</feature>
<feature type="signal peptide" evidence="2">
    <location>
        <begin position="1"/>
        <end position="33"/>
    </location>
</feature>
<accession>A0A1X7D1R1</accession>
<protein>
    <recommendedName>
        <fullName evidence="5">DUF4148 domain-containing protein</fullName>
    </recommendedName>
</protein>
<dbReference type="PROSITE" id="PS51257">
    <property type="entry name" value="PROKAR_LIPOPROTEIN"/>
    <property type="match status" value="1"/>
</dbReference>
<feature type="region of interest" description="Disordered" evidence="1">
    <location>
        <begin position="93"/>
        <end position="121"/>
    </location>
</feature>
<dbReference type="InterPro" id="IPR025421">
    <property type="entry name" value="DUF4148"/>
</dbReference>
<gene>
    <name evidence="3" type="ORF">SAMN06295900_102271</name>
</gene>
<keyword evidence="4" id="KW-1185">Reference proteome</keyword>
<evidence type="ECO:0000256" key="2">
    <source>
        <dbReference type="SAM" id="SignalP"/>
    </source>
</evidence>
<sequence length="152" mass="15852">MRQSLFRARSWHAALGTSFIACSALFGAMGAQAQSRDPAARVGEAAAGSPTRAAVKAELAELVAAGYNPRDWYHYPDNLWAAQRIVDQRHAALAQSDGSMNATPAAQPSDSMGGTPEVRSEAGAAMPATMPLKGSRDASCTGGPICSIYFGH</sequence>
<dbReference type="Pfam" id="PF13663">
    <property type="entry name" value="DUF4148"/>
    <property type="match status" value="1"/>
</dbReference>